<dbReference type="AlphaFoldDB" id="A0AA36H0T8"/>
<evidence type="ECO:0000256" key="8">
    <source>
        <dbReference type="ARBA" id="ARBA00023295"/>
    </source>
</evidence>
<dbReference type="EC" id="3.2.1.17" evidence="2"/>
<feature type="disulfide bond" evidence="11">
    <location>
        <begin position="23"/>
        <end position="138"/>
    </location>
</feature>
<proteinExistence type="predicted"/>
<comment type="caution">
    <text evidence="13">The sequence shown here is derived from an EMBL/GenBank/DDBJ whole genome shotgun (WGS) entry which is preliminary data.</text>
</comment>
<evidence type="ECO:0000313" key="14">
    <source>
        <dbReference type="Proteomes" id="UP001176961"/>
    </source>
</evidence>
<feature type="disulfide bond" evidence="11">
    <location>
        <begin position="25"/>
        <end position="31"/>
    </location>
</feature>
<evidence type="ECO:0000256" key="12">
    <source>
        <dbReference type="SAM" id="SignalP"/>
    </source>
</evidence>
<dbReference type="SUPFAM" id="SSF53955">
    <property type="entry name" value="Lysozyme-like"/>
    <property type="match status" value="1"/>
</dbReference>
<dbReference type="Pfam" id="PF05497">
    <property type="entry name" value="Destabilase"/>
    <property type="match status" value="1"/>
</dbReference>
<dbReference type="Proteomes" id="UP001176961">
    <property type="component" value="Unassembled WGS sequence"/>
</dbReference>
<evidence type="ECO:0000256" key="5">
    <source>
        <dbReference type="ARBA" id="ARBA00022801"/>
    </source>
</evidence>
<dbReference type="PANTHER" id="PTHR11195">
    <property type="entry name" value="DESTABILASE-RELATED"/>
    <property type="match status" value="1"/>
</dbReference>
<sequence>MIAEIFLIITLLCVSRAEDCLKCICNRESGCAPVGCSIDVGSLSCGFYQIKLPYYEDCGTPGRGEGEDVTAAWQRCANDYECATQCVQAYYERYKDNCDGIGQGPCEVMSRLHNGGPEGCHKSATDGYWDAIQSCCGCS</sequence>
<dbReference type="InterPro" id="IPR023346">
    <property type="entry name" value="Lysozyme-like_dom_sf"/>
</dbReference>
<evidence type="ECO:0000256" key="7">
    <source>
        <dbReference type="ARBA" id="ARBA00023157"/>
    </source>
</evidence>
<feature type="active site" description="Nucleophile" evidence="10">
    <location>
        <position position="39"/>
    </location>
</feature>
<dbReference type="GO" id="GO:0003796">
    <property type="term" value="F:lysozyme activity"/>
    <property type="evidence" value="ECO:0007669"/>
    <property type="project" value="UniProtKB-EC"/>
</dbReference>
<keyword evidence="12" id="KW-0732">Signal</keyword>
<name>A0AA36H0T8_CYLNA</name>
<comment type="catalytic activity">
    <reaction evidence="1">
        <text>Hydrolysis of (1-&gt;4)-beta-linkages between N-acetylmuramic acid and N-acetyl-D-glucosamine residues in a peptidoglycan and between N-acetyl-D-glucosamine residues in chitodextrins.</text>
        <dbReference type="EC" id="3.2.1.17"/>
    </reaction>
</comment>
<keyword evidence="3" id="KW-0929">Antimicrobial</keyword>
<reference evidence="13" key="1">
    <citation type="submission" date="2023-07" db="EMBL/GenBank/DDBJ databases">
        <authorList>
            <consortium name="CYATHOMIX"/>
        </authorList>
    </citation>
    <scope>NUCLEOTIDE SEQUENCE</scope>
    <source>
        <strain evidence="13">N/A</strain>
    </source>
</reference>
<evidence type="ECO:0000313" key="13">
    <source>
        <dbReference type="EMBL" id="CAJ0601933.1"/>
    </source>
</evidence>
<organism evidence="13 14">
    <name type="scientific">Cylicocyclus nassatus</name>
    <name type="common">Nematode worm</name>
    <dbReference type="NCBI Taxonomy" id="53992"/>
    <lineage>
        <taxon>Eukaryota</taxon>
        <taxon>Metazoa</taxon>
        <taxon>Ecdysozoa</taxon>
        <taxon>Nematoda</taxon>
        <taxon>Chromadorea</taxon>
        <taxon>Rhabditida</taxon>
        <taxon>Rhabditina</taxon>
        <taxon>Rhabditomorpha</taxon>
        <taxon>Strongyloidea</taxon>
        <taxon>Strongylidae</taxon>
        <taxon>Cylicocyclus</taxon>
    </lineage>
</organism>
<dbReference type="PROSITE" id="PS51909">
    <property type="entry name" value="LYSOZYME_I"/>
    <property type="match status" value="1"/>
</dbReference>
<evidence type="ECO:0000256" key="4">
    <source>
        <dbReference type="ARBA" id="ARBA00022638"/>
    </source>
</evidence>
<keyword evidence="14" id="KW-1185">Reference proteome</keyword>
<accession>A0AA36H0T8</accession>
<evidence type="ECO:0000256" key="1">
    <source>
        <dbReference type="ARBA" id="ARBA00000632"/>
    </source>
</evidence>
<dbReference type="InterPro" id="IPR008597">
    <property type="entry name" value="Invert_lysozyme"/>
</dbReference>
<feature type="chain" id="PRO_5041255731" description="lysozyme" evidence="12">
    <location>
        <begin position="18"/>
        <end position="139"/>
    </location>
</feature>
<gene>
    <name evidence="13" type="ORF">CYNAS_LOCUS13916</name>
</gene>
<evidence type="ECO:0000256" key="6">
    <source>
        <dbReference type="ARBA" id="ARBA00023022"/>
    </source>
</evidence>
<feature type="signal peptide" evidence="12">
    <location>
        <begin position="1"/>
        <end position="17"/>
    </location>
</feature>
<feature type="disulfide bond" evidence="11">
    <location>
        <begin position="58"/>
        <end position="86"/>
    </location>
</feature>
<dbReference type="EMBL" id="CATQJL010000305">
    <property type="protein sequence ID" value="CAJ0601933.1"/>
    <property type="molecule type" value="Genomic_DNA"/>
</dbReference>
<keyword evidence="7 11" id="KW-1015">Disulfide bond</keyword>
<dbReference type="Gene3D" id="1.10.530.10">
    <property type="match status" value="1"/>
</dbReference>
<evidence type="ECO:0000256" key="10">
    <source>
        <dbReference type="PIRSR" id="PIRSR608597-1"/>
    </source>
</evidence>
<evidence type="ECO:0000256" key="3">
    <source>
        <dbReference type="ARBA" id="ARBA00022529"/>
    </source>
</evidence>
<evidence type="ECO:0000256" key="2">
    <source>
        <dbReference type="ARBA" id="ARBA00012732"/>
    </source>
</evidence>
<dbReference type="FunFam" id="1.10.530.10:FF:000023">
    <property type="entry name" value="Invertebrate-type lysozyme"/>
    <property type="match status" value="1"/>
</dbReference>
<keyword evidence="6" id="KW-0044">Antibiotic</keyword>
<feature type="disulfide bond" evidence="11">
    <location>
        <begin position="20"/>
        <end position="106"/>
    </location>
</feature>
<dbReference type="CDD" id="cd16890">
    <property type="entry name" value="lyz_i"/>
    <property type="match status" value="1"/>
</dbReference>
<dbReference type="PANTHER" id="PTHR11195:SF13">
    <property type="entry name" value="INVERTEBRATE-TYPE LYSOZYME 2-RELATED"/>
    <property type="match status" value="1"/>
</dbReference>
<keyword evidence="5" id="KW-0378">Hydrolase</keyword>
<feature type="disulfide bond" evidence="11">
    <location>
        <begin position="36"/>
        <end position="45"/>
    </location>
</feature>
<keyword evidence="4" id="KW-0081">Bacteriolytic enzyme</keyword>
<dbReference type="GO" id="GO:0031640">
    <property type="term" value="P:killing of cells of another organism"/>
    <property type="evidence" value="ECO:0007669"/>
    <property type="project" value="UniProtKB-KW"/>
</dbReference>
<evidence type="ECO:0000256" key="9">
    <source>
        <dbReference type="ARBA" id="ARBA00031262"/>
    </source>
</evidence>
<keyword evidence="8" id="KW-0326">Glycosidase</keyword>
<dbReference type="GO" id="GO:0050830">
    <property type="term" value="P:defense response to Gram-positive bacterium"/>
    <property type="evidence" value="ECO:0007669"/>
    <property type="project" value="TreeGrafter"/>
</dbReference>
<evidence type="ECO:0000256" key="11">
    <source>
        <dbReference type="PIRSR" id="PIRSR608597-3"/>
    </source>
</evidence>
<protein>
    <recommendedName>
        <fullName evidence="2">lysozyme</fullName>
        <ecNumber evidence="2">3.2.1.17</ecNumber>
    </recommendedName>
    <alternativeName>
        <fullName evidence="9">1,4-beta-N-acetylmuramidase</fullName>
    </alternativeName>
</protein>
<feature type="disulfide bond" evidence="11">
    <location>
        <begin position="76"/>
        <end position="82"/>
    </location>
</feature>
<feature type="active site" description="Proton donor" evidence="10">
    <location>
        <position position="28"/>
    </location>
</feature>